<feature type="transmembrane region" description="Helical" evidence="1">
    <location>
        <begin position="119"/>
        <end position="152"/>
    </location>
</feature>
<dbReference type="InterPro" id="IPR049500">
    <property type="entry name" value="Peptidase_M50B-like"/>
</dbReference>
<feature type="transmembrane region" description="Helical" evidence="1">
    <location>
        <begin position="164"/>
        <end position="188"/>
    </location>
</feature>
<gene>
    <name evidence="2" type="ORF">AVDCRST_MAG26-1223</name>
</gene>
<dbReference type="Pfam" id="PF13398">
    <property type="entry name" value="Peptidase_M50B"/>
    <property type="match status" value="1"/>
</dbReference>
<keyword evidence="1" id="KW-0812">Transmembrane</keyword>
<dbReference type="PANTHER" id="PTHR33979:SF2">
    <property type="entry name" value="PEPTIDASE M50B-LIKE-DOMAIN-CONTAINING PROTEIN"/>
    <property type="match status" value="1"/>
</dbReference>
<evidence type="ECO:0008006" key="3">
    <source>
        <dbReference type="Google" id="ProtNLM"/>
    </source>
</evidence>
<reference evidence="2" key="1">
    <citation type="submission" date="2020-02" db="EMBL/GenBank/DDBJ databases">
        <authorList>
            <person name="Meier V. D."/>
        </authorList>
    </citation>
    <scope>NUCLEOTIDE SEQUENCE</scope>
    <source>
        <strain evidence="2">AVDCRST_MAG26</strain>
    </source>
</reference>
<dbReference type="EMBL" id="CADCTK010000286">
    <property type="protein sequence ID" value="CAA9236485.1"/>
    <property type="molecule type" value="Genomic_DNA"/>
</dbReference>
<keyword evidence="1" id="KW-1133">Transmembrane helix</keyword>
<organism evidence="2">
    <name type="scientific">uncultured Chloroflexia bacterium</name>
    <dbReference type="NCBI Taxonomy" id="1672391"/>
    <lineage>
        <taxon>Bacteria</taxon>
        <taxon>Bacillati</taxon>
        <taxon>Chloroflexota</taxon>
        <taxon>Chloroflexia</taxon>
        <taxon>environmental samples</taxon>
    </lineage>
</organism>
<keyword evidence="1" id="KW-0472">Membrane</keyword>
<dbReference type="PANTHER" id="PTHR33979">
    <property type="entry name" value="OS02G0221600 PROTEIN"/>
    <property type="match status" value="1"/>
</dbReference>
<evidence type="ECO:0000313" key="2">
    <source>
        <dbReference type="EMBL" id="CAA9236485.1"/>
    </source>
</evidence>
<dbReference type="AlphaFoldDB" id="A0A6J4HYJ5"/>
<accession>A0A6J4HYJ5</accession>
<feature type="transmembrane region" description="Helical" evidence="1">
    <location>
        <begin position="87"/>
        <end position="107"/>
    </location>
</feature>
<sequence length="254" mass="27076">MASDEGSFLRGWRHREVLMALGMGLLTVILWRLPAFSWLLYPFRLLNTFTHELSHGVAAIATGGEFHRFTVRSDLSGRARSAGGVRWIVTSAGYIGSALVGGVLTILSARGVGARTVLAGLGVVLGVLCLLFVRNIFGVAAGLLLAGALFLAGRRLNRFLADGLLLWLSVQLMLDAFDSLLDLVVLSATPDTRTDAQIMADMTGIPAIFWAVLWNMVALAILAASLYVAYRKPPAGIAAERDGLAQTGQRAGSP</sequence>
<name>A0A6J4HYJ5_9CHLR</name>
<proteinExistence type="predicted"/>
<protein>
    <recommendedName>
        <fullName evidence="3">M50 family peptidase</fullName>
    </recommendedName>
</protein>
<evidence type="ECO:0000256" key="1">
    <source>
        <dbReference type="SAM" id="Phobius"/>
    </source>
</evidence>
<feature type="transmembrane region" description="Helical" evidence="1">
    <location>
        <begin position="208"/>
        <end position="230"/>
    </location>
</feature>
<feature type="transmembrane region" description="Helical" evidence="1">
    <location>
        <begin position="20"/>
        <end position="41"/>
    </location>
</feature>